<dbReference type="AlphaFoldDB" id="A0A399SX32"/>
<accession>A0A399SX32</accession>
<proteinExistence type="predicted"/>
<dbReference type="GO" id="GO:0016854">
    <property type="term" value="F:racemase and epimerase activity"/>
    <property type="evidence" value="ECO:0007669"/>
    <property type="project" value="UniProtKB-ARBA"/>
</dbReference>
<dbReference type="GO" id="GO:0046872">
    <property type="term" value="F:metal ion binding"/>
    <property type="evidence" value="ECO:0007669"/>
    <property type="project" value="UniProtKB-KW"/>
</dbReference>
<sequence length="356" mass="40661">MLKAELRYKEFIYRRPATTSRGTYTQKNVWFILLFDEDHPQVKGIGECSLFPGLSIDDREDFEPTLKEVVASINRGTFDFATPLLEFPSIQFALETAQKDLQANGTKLLFPSAFTRGEDFIRINGLIWMGDRHDMEKQIDQKLSQGFSCVKMKIGAIGFEDEFEVLTQLRKRYPATDLEIRLDANGAFSPAEAPEKLKRLSELTVHSIEQPIRQRQAEEMAKLCAKSPIPIALDEELLGIFSMKEKEQLLDEIRPQYIILKPGLLGGTKLSKEWIKAADQRSIGWWITSALETNIGLNAIAQWTYTLQKDMPHGLSTGALFENNIESPLTLQGERLFYSPERQWRLEGLREDGLKD</sequence>
<dbReference type="Proteomes" id="UP000265926">
    <property type="component" value="Unassembled WGS sequence"/>
</dbReference>
<dbReference type="SUPFAM" id="SSF51604">
    <property type="entry name" value="Enolase C-terminal domain-like"/>
    <property type="match status" value="1"/>
</dbReference>
<dbReference type="SUPFAM" id="SSF54826">
    <property type="entry name" value="Enolase N-terminal domain-like"/>
    <property type="match status" value="1"/>
</dbReference>
<dbReference type="SFLD" id="SFLDG00180">
    <property type="entry name" value="muconate_cycloisomerase"/>
    <property type="match status" value="1"/>
</dbReference>
<dbReference type="PANTHER" id="PTHR48073">
    <property type="entry name" value="O-SUCCINYLBENZOATE SYNTHASE-RELATED"/>
    <property type="match status" value="1"/>
</dbReference>
<dbReference type="InterPro" id="IPR036849">
    <property type="entry name" value="Enolase-like_C_sf"/>
</dbReference>
<dbReference type="Gene3D" id="3.20.20.120">
    <property type="entry name" value="Enolase-like C-terminal domain"/>
    <property type="match status" value="1"/>
</dbReference>
<evidence type="ECO:0000259" key="2">
    <source>
        <dbReference type="SMART" id="SM00922"/>
    </source>
</evidence>
<evidence type="ECO:0000313" key="4">
    <source>
        <dbReference type="Proteomes" id="UP000265926"/>
    </source>
</evidence>
<dbReference type="Pfam" id="PF13378">
    <property type="entry name" value="MR_MLE_C"/>
    <property type="match status" value="1"/>
</dbReference>
<dbReference type="Gene3D" id="3.30.390.10">
    <property type="entry name" value="Enolase-like, N-terminal domain"/>
    <property type="match status" value="1"/>
</dbReference>
<keyword evidence="1" id="KW-0479">Metal-binding</keyword>
<dbReference type="InterPro" id="IPR029065">
    <property type="entry name" value="Enolase_C-like"/>
</dbReference>
<comment type="caution">
    <text evidence="3">The sequence shown here is derived from an EMBL/GenBank/DDBJ whole genome shotgun (WGS) entry which is preliminary data.</text>
</comment>
<dbReference type="InterPro" id="IPR018110">
    <property type="entry name" value="Mandel_Rmase/mucon_lact_enz_CS"/>
</dbReference>
<dbReference type="EMBL" id="QWGR01000013">
    <property type="protein sequence ID" value="RIJ46597.1"/>
    <property type="molecule type" value="Genomic_DNA"/>
</dbReference>
<dbReference type="InterPro" id="IPR013342">
    <property type="entry name" value="Mandelate_racemase_C"/>
</dbReference>
<dbReference type="InterPro" id="IPR029017">
    <property type="entry name" value="Enolase-like_N"/>
</dbReference>
<gene>
    <name evidence="3" type="ORF">D1614_18175</name>
</gene>
<dbReference type="PROSITE" id="PS00909">
    <property type="entry name" value="MR_MLE_2"/>
    <property type="match status" value="1"/>
</dbReference>
<feature type="domain" description="Mandelate racemase/muconate lactonizing enzyme C-terminal" evidence="2">
    <location>
        <begin position="132"/>
        <end position="230"/>
    </location>
</feature>
<dbReference type="SFLD" id="SFLDS00001">
    <property type="entry name" value="Enolase"/>
    <property type="match status" value="1"/>
</dbReference>
<keyword evidence="4" id="KW-1185">Reference proteome</keyword>
<organism evidence="3 4">
    <name type="scientific">Maribellus luteus</name>
    <dbReference type="NCBI Taxonomy" id="2305463"/>
    <lineage>
        <taxon>Bacteria</taxon>
        <taxon>Pseudomonadati</taxon>
        <taxon>Bacteroidota</taxon>
        <taxon>Bacteroidia</taxon>
        <taxon>Marinilabiliales</taxon>
        <taxon>Prolixibacteraceae</taxon>
        <taxon>Maribellus</taxon>
    </lineage>
</organism>
<dbReference type="CDD" id="cd03320">
    <property type="entry name" value="OSBS"/>
    <property type="match status" value="1"/>
</dbReference>
<protein>
    <submittedName>
        <fullName evidence="3">O-succinylbenzoate synthase</fullName>
    </submittedName>
</protein>
<dbReference type="SFLD" id="SFLDF00009">
    <property type="entry name" value="o-succinylbenzoate_synthase"/>
    <property type="match status" value="1"/>
</dbReference>
<dbReference type="SMART" id="SM00922">
    <property type="entry name" value="MR_MLE"/>
    <property type="match status" value="1"/>
</dbReference>
<dbReference type="RefSeq" id="WP_119439405.1">
    <property type="nucleotide sequence ID" value="NZ_QWGR01000013.1"/>
</dbReference>
<dbReference type="PANTHER" id="PTHR48073:SF2">
    <property type="entry name" value="O-SUCCINYLBENZOATE SYNTHASE"/>
    <property type="match status" value="1"/>
</dbReference>
<dbReference type="GO" id="GO:0009063">
    <property type="term" value="P:amino acid catabolic process"/>
    <property type="evidence" value="ECO:0007669"/>
    <property type="project" value="InterPro"/>
</dbReference>
<name>A0A399SX32_9BACT</name>
<evidence type="ECO:0000256" key="1">
    <source>
        <dbReference type="ARBA" id="ARBA00022723"/>
    </source>
</evidence>
<evidence type="ECO:0000313" key="3">
    <source>
        <dbReference type="EMBL" id="RIJ46597.1"/>
    </source>
</evidence>
<reference evidence="3 4" key="1">
    <citation type="submission" date="2018-08" db="EMBL/GenBank/DDBJ databases">
        <title>Pallidiluteibacterium maritimus gen. nov., sp. nov., isolated from coastal sediment.</title>
        <authorList>
            <person name="Zhou L.Y."/>
        </authorList>
    </citation>
    <scope>NUCLEOTIDE SEQUENCE [LARGE SCALE GENOMIC DNA]</scope>
    <source>
        <strain evidence="3 4">XSD2</strain>
    </source>
</reference>
<dbReference type="OrthoDB" id="9766759at2"/>